<evidence type="ECO:0000256" key="2">
    <source>
        <dbReference type="SAM" id="MobiDB-lite"/>
    </source>
</evidence>
<dbReference type="GO" id="GO:0003676">
    <property type="term" value="F:nucleic acid binding"/>
    <property type="evidence" value="ECO:0007669"/>
    <property type="project" value="InterPro"/>
</dbReference>
<sequence length="1918" mass="217292">MTSPEENPWGKAMEGPDVGSMKSSGQTAMKEVSQGCFSSISIASSSLRAQAAASAAAAAQNVMFEELIAKKTTEYKTMKALKELERAKEEAEAEAELKILRARQAAAVEKARSEAILECESEGRAAFLTSPNESAYDHIERFLSSQPEKHDTPRAPPNPSVVQSPTGQANEPYTKTNNDRAFYFPPPPEFTLPDLPRSNIEEKLMDLTMKVSNTLALQRQPIIEPDIFTGDPLLFQPWKASFESMVSQAQNTADQKLSYLAKYTKGEVRQLVDRYRLRHITSPERAYGEVWLELERRFGNKSKVTAEIINRITNFPKLGKQDRHQLQVLTDLCVDAAAQMNYLPGLNILNYPQTLYPVLEKLPEHVHNTWRKEVSRYKVTYGNYPSFLQFSEFLRHMAKMYNDPDLYPADESVSQRNSKANRAPLRVMATNKGISDSEELFCHFHEQSGHDTSDCIALGRKPIEKRRDLCRKLGLCFKCAKNHLARDCNTDVKCRKCNSDRHASFMHVGEKRDTDQDEQEGEQAEVPQPEEANIKCTKFATCATARSCSKIVMAKLYHENNPMNWIYGYVVLDDQSNACLGDPELFDKLDINGPDHEYELSTCGGHGVTVKGRRANGIVIESSTGHREKLPTIIENENIPGDRNEIPTPEICRTYPHLKCIAKCISAPRDDVNIILLLGRNCPELLKVRESRNGPRGLPWAQRTDLGWTVSGQVCIDSVRGATHVSVNRTTVEPYTNPLGSTCESHIYAKDIQSCLHDDIYVERKEDERKAMSIEDERFIKIMSDGVYTNGQGNLEFPLPFKRGKETLPNNRTLATGRLANLVKTLRRKPTMMTEYRAFMEKTIRKGHATEIRSKDLNVPPGKVWYLPHFAVRHPRKPGIRVVFDASAEYDGISLNKVLLQGPDQVNSLLGILLRFRVGEVAIMGDVEQMFHNFYVRPDDRTYLRFLWFKDNDPCKPVADYSMNVHLFGSVSSPAVATLGLRMVAESCKTTHGEDVTEFIKRNFYVDDGLTSVQDDKSAISLLQRSCKALATRNLRFHKIVSNRKSVLEALPEEDRAEDLRSVNFHREELPCQRSLGMHWHLETDTFTFKVNLPDKPFSRRGVLSVASSIYDPIGLVSPVSIQGKLILRELMKEMEGEKKTPADIWDRPLPEKCRPKWNKWRDSLHHLENVHVPRCYTPPDFGPVSRQELHAFSDASDLAIGAVVYLRQISQLGVVHVSLVIAKARVTPKHAVSIPRLELCAAVLATTLVQTISPELAGRLEIDNITYYTDSKVVLGYISNESKRFHVYVANRVHKIRAVSDPNQWQYIPTDQNPADIASRSVPADQLTKTTWFRGPDFLWQGTCPTSTETCSPLLYPLSQDDPEVRQQWHTLVTEVTNKSREVNNVQSALGCQRFLRFSTWLSLRRAVANLIVRVKNFKITRGHIADNNTPADNNVNNFPRPPTVAELQKAERVILKAVQEEGFSAEISKLRAAKANSEHTKPTIRKGSPLCRLNPFLDEDGIIKVGGRLGRSDLPFTERHPILLPKNTHVSRLIVEHFHGKVLHQGRQMTLGAVRSGGFWIIASHGLVRRVIHDCCTCKRLRGIPLTQQMADLPEDRVGATPPFTNVGIDVFGPWTVLSRKTRANSSDAKRWAVIFTCLYSRAVHAEVIESLDTSSFIMALRRFLAIRGPVAKMRSDQGTNFKGAKGELETASLNFDHDHIRKFLSSQDCEWIFNPPHASHFGGVWERQIRTMRQVLSSMFLQLGKHHLTHEVLVTFMAEASAIVNSRPITYISTDANDPSPLSPSMLLTQKSLPLRPPPGEFVQQDLFGRKRWRQVQYLADQFWVRWKKEYLYNLQSRQKWLHPQPNINEGDVVILKQRHAVRFNWPLARVLKVHKSKDGKVRKVDIVVCAEGTKRHLTRPISELILIERTPSSD</sequence>
<dbReference type="InterPro" id="IPR001584">
    <property type="entry name" value="Integrase_cat-core"/>
</dbReference>
<dbReference type="EMBL" id="JAIZAY010000003">
    <property type="protein sequence ID" value="KAJ8045294.1"/>
    <property type="molecule type" value="Genomic_DNA"/>
</dbReference>
<dbReference type="Pfam" id="PF03564">
    <property type="entry name" value="DUF1759"/>
    <property type="match status" value="1"/>
</dbReference>
<keyword evidence="5" id="KW-1185">Reference proteome</keyword>
<dbReference type="Pfam" id="PF05380">
    <property type="entry name" value="Peptidase_A17"/>
    <property type="match status" value="1"/>
</dbReference>
<evidence type="ECO:0000313" key="5">
    <source>
        <dbReference type="Proteomes" id="UP001152320"/>
    </source>
</evidence>
<feature type="coiled-coil region" evidence="1">
    <location>
        <begin position="74"/>
        <end position="110"/>
    </location>
</feature>
<dbReference type="Pfam" id="PF18701">
    <property type="entry name" value="DUF5641"/>
    <property type="match status" value="1"/>
</dbReference>
<feature type="compositionally biased region" description="Polar residues" evidence="2">
    <location>
        <begin position="160"/>
        <end position="175"/>
    </location>
</feature>
<evidence type="ECO:0000313" key="4">
    <source>
        <dbReference type="EMBL" id="KAJ8045294.1"/>
    </source>
</evidence>
<feature type="region of interest" description="Disordered" evidence="2">
    <location>
        <begin position="1"/>
        <end position="26"/>
    </location>
</feature>
<dbReference type="InterPro" id="IPR043502">
    <property type="entry name" value="DNA/RNA_pol_sf"/>
</dbReference>
<accession>A0A9Q1CIP3</accession>
<keyword evidence="1" id="KW-0175">Coiled coil</keyword>
<dbReference type="InterPro" id="IPR040676">
    <property type="entry name" value="DUF5641"/>
</dbReference>
<dbReference type="PANTHER" id="PTHR47331">
    <property type="entry name" value="PHD-TYPE DOMAIN-CONTAINING PROTEIN"/>
    <property type="match status" value="1"/>
</dbReference>
<evidence type="ECO:0000256" key="1">
    <source>
        <dbReference type="SAM" id="Coils"/>
    </source>
</evidence>
<dbReference type="OrthoDB" id="10068969at2759"/>
<name>A0A9Q1CIP3_HOLLE</name>
<feature type="region of interest" description="Disordered" evidence="2">
    <location>
        <begin position="509"/>
        <end position="529"/>
    </location>
</feature>
<dbReference type="InterPro" id="IPR008042">
    <property type="entry name" value="Retrotrans_Pao"/>
</dbReference>
<organism evidence="4 5">
    <name type="scientific">Holothuria leucospilota</name>
    <name type="common">Black long sea cucumber</name>
    <name type="synonym">Mertensiothuria leucospilota</name>
    <dbReference type="NCBI Taxonomy" id="206669"/>
    <lineage>
        <taxon>Eukaryota</taxon>
        <taxon>Metazoa</taxon>
        <taxon>Echinodermata</taxon>
        <taxon>Eleutherozoa</taxon>
        <taxon>Echinozoa</taxon>
        <taxon>Holothuroidea</taxon>
        <taxon>Aspidochirotacea</taxon>
        <taxon>Aspidochirotida</taxon>
        <taxon>Holothuriidae</taxon>
        <taxon>Holothuria</taxon>
    </lineage>
</organism>
<protein>
    <recommendedName>
        <fullName evidence="3">Integrase catalytic domain-containing protein</fullName>
    </recommendedName>
</protein>
<dbReference type="Proteomes" id="UP001152320">
    <property type="component" value="Chromosome 3"/>
</dbReference>
<gene>
    <name evidence="4" type="ORF">HOLleu_08275</name>
</gene>
<dbReference type="InterPro" id="IPR012337">
    <property type="entry name" value="RNaseH-like_sf"/>
</dbReference>
<reference evidence="4" key="1">
    <citation type="submission" date="2021-10" db="EMBL/GenBank/DDBJ databases">
        <title>Tropical sea cucumber genome reveals ecological adaptation and Cuvierian tubules defense mechanism.</title>
        <authorList>
            <person name="Chen T."/>
        </authorList>
    </citation>
    <scope>NUCLEOTIDE SEQUENCE</scope>
    <source>
        <strain evidence="4">Nanhai2018</strain>
        <tissue evidence="4">Muscle</tissue>
    </source>
</reference>
<dbReference type="GO" id="GO:0015074">
    <property type="term" value="P:DNA integration"/>
    <property type="evidence" value="ECO:0007669"/>
    <property type="project" value="InterPro"/>
</dbReference>
<proteinExistence type="predicted"/>
<dbReference type="CDD" id="cd01644">
    <property type="entry name" value="RT_pepA17"/>
    <property type="match status" value="1"/>
</dbReference>
<dbReference type="InterPro" id="IPR036397">
    <property type="entry name" value="RNaseH_sf"/>
</dbReference>
<dbReference type="SUPFAM" id="SSF53098">
    <property type="entry name" value="Ribonuclease H-like"/>
    <property type="match status" value="1"/>
</dbReference>
<dbReference type="PROSITE" id="PS50994">
    <property type="entry name" value="INTEGRASE"/>
    <property type="match status" value="1"/>
</dbReference>
<evidence type="ECO:0000259" key="3">
    <source>
        <dbReference type="PROSITE" id="PS50994"/>
    </source>
</evidence>
<comment type="caution">
    <text evidence="4">The sequence shown here is derived from an EMBL/GenBank/DDBJ whole genome shotgun (WGS) entry which is preliminary data.</text>
</comment>
<dbReference type="InterPro" id="IPR005312">
    <property type="entry name" value="DUF1759"/>
</dbReference>
<feature type="region of interest" description="Disordered" evidence="2">
    <location>
        <begin position="147"/>
        <end position="175"/>
    </location>
</feature>
<feature type="domain" description="Integrase catalytic" evidence="3">
    <location>
        <begin position="1600"/>
        <end position="1795"/>
    </location>
</feature>
<dbReference type="Gene3D" id="3.30.420.10">
    <property type="entry name" value="Ribonuclease H-like superfamily/Ribonuclease H"/>
    <property type="match status" value="1"/>
</dbReference>
<dbReference type="SUPFAM" id="SSF56672">
    <property type="entry name" value="DNA/RNA polymerases"/>
    <property type="match status" value="1"/>
</dbReference>
<dbReference type="PANTHER" id="PTHR47331:SF6">
    <property type="entry name" value="DOUBLECORTIN DOMAIN-CONTAINING PROTEIN"/>
    <property type="match status" value="1"/>
</dbReference>